<organism evidence="1 2">
    <name type="scientific">Alkalimonas collagenimarina</name>
    <dbReference type="NCBI Taxonomy" id="400390"/>
    <lineage>
        <taxon>Bacteria</taxon>
        <taxon>Pseudomonadati</taxon>
        <taxon>Pseudomonadota</taxon>
        <taxon>Gammaproteobacteria</taxon>
        <taxon>Alkalimonas</taxon>
    </lineage>
</organism>
<dbReference type="RefSeq" id="WP_305893206.1">
    <property type="nucleotide sequence ID" value="NZ_JAUZVZ010000008.1"/>
</dbReference>
<dbReference type="EMBL" id="JAUZVZ010000008">
    <property type="protein sequence ID" value="MDP4535939.1"/>
    <property type="molecule type" value="Genomic_DNA"/>
</dbReference>
<evidence type="ECO:0000313" key="2">
    <source>
        <dbReference type="Proteomes" id="UP001231616"/>
    </source>
</evidence>
<reference evidence="1 2" key="1">
    <citation type="submission" date="2023-08" db="EMBL/GenBank/DDBJ databases">
        <authorList>
            <person name="Joshi A."/>
            <person name="Thite S."/>
        </authorList>
    </citation>
    <scope>NUCLEOTIDE SEQUENCE [LARGE SCALE GENOMIC DNA]</scope>
    <source>
        <strain evidence="1 2">AC40</strain>
    </source>
</reference>
<name>A0ABT9GXZ9_9GAMM</name>
<keyword evidence="2" id="KW-1185">Reference proteome</keyword>
<sequence>MQQNSWLVQCKVLLFTAGLMLLVAWLVQPAPLGGSVAEVPALTQLSQQEPADEYVLPNLARHPAVLFQHIRQQPVYSLWQEFGVSPLAALPLSLPPLSSLLPWYILADACASFRLGLWQDANLHAKRLYYSLLA</sequence>
<dbReference type="Proteomes" id="UP001231616">
    <property type="component" value="Unassembled WGS sequence"/>
</dbReference>
<comment type="caution">
    <text evidence="1">The sequence shown here is derived from an EMBL/GenBank/DDBJ whole genome shotgun (WGS) entry which is preliminary data.</text>
</comment>
<evidence type="ECO:0000313" key="1">
    <source>
        <dbReference type="EMBL" id="MDP4535939.1"/>
    </source>
</evidence>
<protein>
    <submittedName>
        <fullName evidence="1">Uncharacterized protein</fullName>
    </submittedName>
</protein>
<gene>
    <name evidence="1" type="ORF">Q3O60_07050</name>
</gene>
<proteinExistence type="predicted"/>
<accession>A0ABT9GXZ9</accession>